<protein>
    <submittedName>
        <fullName evidence="2">Transposon Ty3-I Gag-Pol polyprotein</fullName>
    </submittedName>
</protein>
<name>A0A151RMX3_CAJCA</name>
<dbReference type="Proteomes" id="UP000075243">
    <property type="component" value="Unassembled WGS sequence"/>
</dbReference>
<dbReference type="PANTHER" id="PTHR24559">
    <property type="entry name" value="TRANSPOSON TY3-I GAG-POL POLYPROTEIN"/>
    <property type="match status" value="1"/>
</dbReference>
<gene>
    <name evidence="2" type="ORF">KK1_034666</name>
</gene>
<evidence type="ECO:0000259" key="1">
    <source>
        <dbReference type="PROSITE" id="PS50994"/>
    </source>
</evidence>
<dbReference type="GO" id="GO:0015074">
    <property type="term" value="P:DNA integration"/>
    <property type="evidence" value="ECO:0007669"/>
    <property type="project" value="InterPro"/>
</dbReference>
<dbReference type="PROSITE" id="PS50994">
    <property type="entry name" value="INTEGRASE"/>
    <property type="match status" value="1"/>
</dbReference>
<dbReference type="Gramene" id="C.cajan_37182.t">
    <property type="protein sequence ID" value="C.cajan_37182.t"/>
    <property type="gene ID" value="C.cajan_37182"/>
</dbReference>
<dbReference type="InterPro" id="IPR001584">
    <property type="entry name" value="Integrase_cat-core"/>
</dbReference>
<accession>A0A151RMX3</accession>
<dbReference type="EMBL" id="KQ483649">
    <property type="protein sequence ID" value="KYP43886.1"/>
    <property type="molecule type" value="Genomic_DNA"/>
</dbReference>
<feature type="domain" description="Integrase catalytic" evidence="1">
    <location>
        <begin position="9"/>
        <end position="125"/>
    </location>
</feature>
<reference evidence="2" key="1">
    <citation type="journal article" date="2012" name="Nat. Biotechnol.">
        <title>Draft genome sequence of pigeonpea (Cajanus cajan), an orphan legume crop of resource-poor farmers.</title>
        <authorList>
            <person name="Varshney R.K."/>
            <person name="Chen W."/>
            <person name="Li Y."/>
            <person name="Bharti A.K."/>
            <person name="Saxena R.K."/>
            <person name="Schlueter J.A."/>
            <person name="Donoghue M.T."/>
            <person name="Azam S."/>
            <person name="Fan G."/>
            <person name="Whaley A.M."/>
            <person name="Farmer A.D."/>
            <person name="Sheridan J."/>
            <person name="Iwata A."/>
            <person name="Tuteja R."/>
            <person name="Penmetsa R.V."/>
            <person name="Wu W."/>
            <person name="Upadhyaya H.D."/>
            <person name="Yang S.P."/>
            <person name="Shah T."/>
            <person name="Saxena K.B."/>
            <person name="Michael T."/>
            <person name="McCombie W.R."/>
            <person name="Yang B."/>
            <person name="Zhang G."/>
            <person name="Yang H."/>
            <person name="Wang J."/>
            <person name="Spillane C."/>
            <person name="Cook D.R."/>
            <person name="May G.D."/>
            <person name="Xu X."/>
            <person name="Jackson S.A."/>
        </authorList>
    </citation>
    <scope>NUCLEOTIDE SEQUENCE [LARGE SCALE GENOMIC DNA]</scope>
</reference>
<dbReference type="Gene3D" id="3.10.10.10">
    <property type="entry name" value="HIV Type 1 Reverse Transcriptase, subunit A, domain 1"/>
    <property type="match status" value="1"/>
</dbReference>
<dbReference type="AlphaFoldDB" id="A0A151RMX3"/>
<dbReference type="PANTHER" id="PTHR24559:SF444">
    <property type="entry name" value="REVERSE TRANSCRIPTASE DOMAIN-CONTAINING PROTEIN"/>
    <property type="match status" value="1"/>
</dbReference>
<dbReference type="SUPFAM" id="SSF56672">
    <property type="entry name" value="DNA/RNA polymerases"/>
    <property type="match status" value="1"/>
</dbReference>
<evidence type="ECO:0000313" key="3">
    <source>
        <dbReference type="Proteomes" id="UP000075243"/>
    </source>
</evidence>
<proteinExistence type="predicted"/>
<dbReference type="InterPro" id="IPR053134">
    <property type="entry name" value="RNA-dir_DNA_polymerase"/>
</dbReference>
<dbReference type="InterPro" id="IPR043502">
    <property type="entry name" value="DNA/RNA_pol_sf"/>
</dbReference>
<dbReference type="InterPro" id="IPR043128">
    <property type="entry name" value="Rev_trsase/Diguanyl_cyclase"/>
</dbReference>
<keyword evidence="3" id="KW-1185">Reference proteome</keyword>
<sequence>MCTDYTDLNKAYPKGAYPLTHIDTLVDGVAGYQILSFLDAYSRYNQIPMYPPNENKTAFITESTNFCYKVMPFLITDNGLQFTDRRFNKFLEGLHIRHRMTSVEHLQSNGKAEAANKVILKELKR</sequence>
<dbReference type="Gene3D" id="3.30.70.270">
    <property type="match status" value="1"/>
</dbReference>
<evidence type="ECO:0000313" key="2">
    <source>
        <dbReference type="EMBL" id="KYP43886.1"/>
    </source>
</evidence>
<organism evidence="2 3">
    <name type="scientific">Cajanus cajan</name>
    <name type="common">Pigeon pea</name>
    <name type="synonym">Cajanus indicus</name>
    <dbReference type="NCBI Taxonomy" id="3821"/>
    <lineage>
        <taxon>Eukaryota</taxon>
        <taxon>Viridiplantae</taxon>
        <taxon>Streptophyta</taxon>
        <taxon>Embryophyta</taxon>
        <taxon>Tracheophyta</taxon>
        <taxon>Spermatophyta</taxon>
        <taxon>Magnoliopsida</taxon>
        <taxon>eudicotyledons</taxon>
        <taxon>Gunneridae</taxon>
        <taxon>Pentapetalae</taxon>
        <taxon>rosids</taxon>
        <taxon>fabids</taxon>
        <taxon>Fabales</taxon>
        <taxon>Fabaceae</taxon>
        <taxon>Papilionoideae</taxon>
        <taxon>50 kb inversion clade</taxon>
        <taxon>NPAAA clade</taxon>
        <taxon>indigoferoid/millettioid clade</taxon>
        <taxon>Phaseoleae</taxon>
        <taxon>Cajanus</taxon>
    </lineage>
</organism>